<dbReference type="EMBL" id="JBHRYF010000008">
    <property type="protein sequence ID" value="MFC3660492.1"/>
    <property type="molecule type" value="Genomic_DNA"/>
</dbReference>
<organism evidence="1 2">
    <name type="scientific">Luteimonas notoginsengisoli</name>
    <dbReference type="NCBI Taxonomy" id="1578200"/>
    <lineage>
        <taxon>Bacteria</taxon>
        <taxon>Pseudomonadati</taxon>
        <taxon>Pseudomonadota</taxon>
        <taxon>Gammaproteobacteria</taxon>
        <taxon>Lysobacterales</taxon>
        <taxon>Lysobacteraceae</taxon>
        <taxon>Luteimonas</taxon>
    </lineage>
</organism>
<evidence type="ECO:0000313" key="1">
    <source>
        <dbReference type="EMBL" id="MFC3660492.1"/>
    </source>
</evidence>
<dbReference type="RefSeq" id="WP_386710025.1">
    <property type="nucleotide sequence ID" value="NZ_JBHRYF010000008.1"/>
</dbReference>
<name>A0ABV7UVM5_9GAMM</name>
<evidence type="ECO:0000313" key="2">
    <source>
        <dbReference type="Proteomes" id="UP001595724"/>
    </source>
</evidence>
<protein>
    <submittedName>
        <fullName evidence="1">Uncharacterized protein</fullName>
    </submittedName>
</protein>
<keyword evidence="2" id="KW-1185">Reference proteome</keyword>
<reference evidence="2" key="1">
    <citation type="journal article" date="2019" name="Int. J. Syst. Evol. Microbiol.">
        <title>The Global Catalogue of Microorganisms (GCM) 10K type strain sequencing project: providing services to taxonomists for standard genome sequencing and annotation.</title>
        <authorList>
            <consortium name="The Broad Institute Genomics Platform"/>
            <consortium name="The Broad Institute Genome Sequencing Center for Infectious Disease"/>
            <person name="Wu L."/>
            <person name="Ma J."/>
        </authorList>
    </citation>
    <scope>NUCLEOTIDE SEQUENCE [LARGE SCALE GENOMIC DNA]</scope>
    <source>
        <strain evidence="2">KCTC 42211</strain>
    </source>
</reference>
<proteinExistence type="predicted"/>
<accession>A0ABV7UVM5</accession>
<gene>
    <name evidence="1" type="ORF">ACFOM9_10480</name>
</gene>
<dbReference type="Proteomes" id="UP001595724">
    <property type="component" value="Unassembled WGS sequence"/>
</dbReference>
<sequence length="42" mass="4416">MAVTARDTVAAAVIVDRRERRAGAANQSTVSLLAAQTMCALR</sequence>
<comment type="caution">
    <text evidence="1">The sequence shown here is derived from an EMBL/GenBank/DDBJ whole genome shotgun (WGS) entry which is preliminary data.</text>
</comment>